<sequence>MISAGSLWLTVALLLALAELLTGSLVLLALAAAALVSAAVAALEAPLLWQLVALGLASAVCVPLAVWVIRPWFSPAGVNYGVAGTGAQHGERFHIVRRDYDGASGIKIKGDFFRARYVDAAPDEWPAEGAEVVLDHFEGTLARVRPGAPSSQPSPSAKPSTGAGQ</sequence>
<dbReference type="EMBL" id="CP119391">
    <property type="protein sequence ID" value="WNK21601.1"/>
    <property type="molecule type" value="Genomic_DNA"/>
</dbReference>
<feature type="transmembrane region" description="Helical" evidence="2">
    <location>
        <begin position="48"/>
        <end position="69"/>
    </location>
</feature>
<evidence type="ECO:0000256" key="2">
    <source>
        <dbReference type="SAM" id="Phobius"/>
    </source>
</evidence>
<keyword evidence="2" id="KW-0472">Membrane</keyword>
<name>A0ABY9Z369_9GAMM</name>
<gene>
    <name evidence="3" type="ORF">P1P91_12310</name>
</gene>
<evidence type="ECO:0000256" key="1">
    <source>
        <dbReference type="SAM" id="MobiDB-lite"/>
    </source>
</evidence>
<dbReference type="Proteomes" id="UP001301869">
    <property type="component" value="Chromosome"/>
</dbReference>
<keyword evidence="4" id="KW-1185">Reference proteome</keyword>
<feature type="region of interest" description="Disordered" evidence="1">
    <location>
        <begin position="144"/>
        <end position="165"/>
    </location>
</feature>
<organism evidence="3 4">
    <name type="scientific">Halomonas piscis</name>
    <dbReference type="NCBI Taxonomy" id="3031727"/>
    <lineage>
        <taxon>Bacteria</taxon>
        <taxon>Pseudomonadati</taxon>
        <taxon>Pseudomonadota</taxon>
        <taxon>Gammaproteobacteria</taxon>
        <taxon>Oceanospirillales</taxon>
        <taxon>Halomonadaceae</taxon>
        <taxon>Halomonas</taxon>
    </lineage>
</organism>
<keyword evidence="2" id="KW-1133">Transmembrane helix</keyword>
<keyword evidence="2" id="KW-0812">Transmembrane</keyword>
<protein>
    <submittedName>
        <fullName evidence="3">Nodulation efficiency, NfeD-like protein</fullName>
    </submittedName>
</protein>
<evidence type="ECO:0000313" key="4">
    <source>
        <dbReference type="Proteomes" id="UP001301869"/>
    </source>
</evidence>
<reference evidence="3 4" key="1">
    <citation type="submission" date="2023-03" db="EMBL/GenBank/DDBJ databases">
        <title>Halomonas sp. nov., isolated from Korean tranditional fermented seafood 'Jeotgal'.</title>
        <authorList>
            <person name="Kim B."/>
            <person name="Shin N.-R."/>
        </authorList>
    </citation>
    <scope>NUCLEOTIDE SEQUENCE [LARGE SCALE GENOMIC DNA]</scope>
    <source>
        <strain evidence="3 4">SG2L-4</strain>
    </source>
</reference>
<accession>A0ABY9Z369</accession>
<feature type="compositionally biased region" description="Low complexity" evidence="1">
    <location>
        <begin position="146"/>
        <end position="165"/>
    </location>
</feature>
<evidence type="ECO:0000313" key="3">
    <source>
        <dbReference type="EMBL" id="WNK21601.1"/>
    </source>
</evidence>
<proteinExistence type="predicted"/>
<dbReference type="RefSeq" id="WP_311885799.1">
    <property type="nucleotide sequence ID" value="NZ_CP119391.1"/>
</dbReference>